<keyword evidence="1" id="KW-0132">Cell division</keyword>
<dbReference type="GO" id="GO:0051301">
    <property type="term" value="P:cell division"/>
    <property type="evidence" value="ECO:0007669"/>
    <property type="project" value="UniProtKB-KW"/>
</dbReference>
<proteinExistence type="predicted"/>
<comment type="caution">
    <text evidence="1">The sequence shown here is derived from an EMBL/GenBank/DDBJ whole genome shotgun (WGS) entry which is preliminary data.</text>
</comment>
<organism evidence="1">
    <name type="scientific">Salmonella enterica</name>
    <name type="common">Salmonella choleraesuis</name>
    <dbReference type="NCBI Taxonomy" id="28901"/>
    <lineage>
        <taxon>Bacteria</taxon>
        <taxon>Pseudomonadati</taxon>
        <taxon>Pseudomonadota</taxon>
        <taxon>Gammaproteobacteria</taxon>
        <taxon>Enterobacterales</taxon>
        <taxon>Enterobacteriaceae</taxon>
        <taxon>Salmonella</taxon>
    </lineage>
</organism>
<dbReference type="EMBL" id="RWAH01000042">
    <property type="protein sequence ID" value="MMS79594.1"/>
    <property type="molecule type" value="Genomic_DNA"/>
</dbReference>
<sequence>MVNATPCPYPLFIWLFAAVSRADLTDHTPHMVRIAAPDELTARRSLVGRYVLSFAGRIPVQGVRHV</sequence>
<accession>A0A403T717</accession>
<keyword evidence="1" id="KW-0131">Cell cycle</keyword>
<dbReference type="AlphaFoldDB" id="A0A403T717"/>
<dbReference type="NCBIfam" id="NF033153">
    <property type="entry name" value="phage_ICD_like"/>
    <property type="match status" value="1"/>
</dbReference>
<name>A0A403T717_SALER</name>
<dbReference type="Proteomes" id="UP000839526">
    <property type="component" value="Unassembled WGS sequence"/>
</dbReference>
<evidence type="ECO:0000313" key="1">
    <source>
        <dbReference type="EMBL" id="MMS79594.1"/>
    </source>
</evidence>
<reference evidence="1" key="1">
    <citation type="submission" date="2018-10" db="EMBL/GenBank/DDBJ databases">
        <authorList>
            <consortium name="PulseNet: The National Subtyping Network for Foodborne Disease Surveillance"/>
            <person name="Tarr C.L."/>
            <person name="Trees E."/>
            <person name="Katz L.S."/>
            <person name="Carleton-Romer H.A."/>
            <person name="Stroika S."/>
            <person name="Kucerova Z."/>
            <person name="Roache K.F."/>
            <person name="Sabol A.L."/>
            <person name="Besser J."/>
            <person name="Gerner-Smidt P."/>
        </authorList>
    </citation>
    <scope>NUCLEOTIDE SEQUENCE [LARGE SCALE GENOMIC DNA]</scope>
    <source>
        <strain evidence="1">PNUSAS052121</strain>
    </source>
</reference>
<protein>
    <submittedName>
        <fullName evidence="1">Host cell division inhibitor Icd-like protein</fullName>
    </submittedName>
</protein>
<gene>
    <name evidence="1" type="ORF">D9O31_24645</name>
</gene>